<feature type="binding site" description="covalent" evidence="4">
    <location>
        <position position="59"/>
    </location>
    <ligand>
        <name>heme c</name>
        <dbReference type="ChEBI" id="CHEBI:61717"/>
        <label>1</label>
    </ligand>
</feature>
<name>A0A1T5I0R7_9GAMM</name>
<dbReference type="Pfam" id="PF03150">
    <property type="entry name" value="CCP_MauG"/>
    <property type="match status" value="1"/>
</dbReference>
<feature type="binding site" description="axial binding residue" evidence="5">
    <location>
        <position position="213"/>
    </location>
    <ligand>
        <name>heme c</name>
        <dbReference type="ChEBI" id="CHEBI:61717"/>
        <label>2</label>
    </ligand>
    <ligandPart>
        <name>Fe</name>
        <dbReference type="ChEBI" id="CHEBI:18248"/>
    </ligandPart>
</feature>
<keyword evidence="5" id="KW-0479">Metal-binding</keyword>
<proteinExistence type="predicted"/>
<feature type="signal peptide" evidence="6">
    <location>
        <begin position="1"/>
        <end position="25"/>
    </location>
</feature>
<dbReference type="EMBL" id="FUZI01000003">
    <property type="protein sequence ID" value="SKC32575.1"/>
    <property type="molecule type" value="Genomic_DNA"/>
</dbReference>
<accession>A0A1T5I0R7</accession>
<dbReference type="GO" id="GO:0020037">
    <property type="term" value="F:heme binding"/>
    <property type="evidence" value="ECO:0007669"/>
    <property type="project" value="InterPro"/>
</dbReference>
<dbReference type="InterPro" id="IPR036909">
    <property type="entry name" value="Cyt_c-like_dom_sf"/>
</dbReference>
<gene>
    <name evidence="8" type="primary">ccp_3</name>
    <name evidence="8" type="ORF">CZ809_02091</name>
</gene>
<evidence type="ECO:0000256" key="1">
    <source>
        <dbReference type="ARBA" id="ARBA00004196"/>
    </source>
</evidence>
<dbReference type="GO" id="GO:0009055">
    <property type="term" value="F:electron transfer activity"/>
    <property type="evidence" value="ECO:0007669"/>
    <property type="project" value="InterPro"/>
</dbReference>
<dbReference type="OrthoDB" id="9805202at2"/>
<dbReference type="GO" id="GO:0046872">
    <property type="term" value="F:metal ion binding"/>
    <property type="evidence" value="ECO:0007669"/>
    <property type="project" value="UniProtKB-KW"/>
</dbReference>
<dbReference type="SUPFAM" id="SSF46626">
    <property type="entry name" value="Cytochrome c"/>
    <property type="match status" value="2"/>
</dbReference>
<dbReference type="RefSeq" id="WP_080157563.1">
    <property type="nucleotide sequence ID" value="NZ_FUZI01000003.1"/>
</dbReference>
<comment type="PTM">
    <text evidence="4">Binds 2 heme groups per subunit.</text>
</comment>
<dbReference type="AlphaFoldDB" id="A0A1T5I0R7"/>
<dbReference type="GO" id="GO:0004130">
    <property type="term" value="F:cytochrome-c peroxidase activity"/>
    <property type="evidence" value="ECO:0007669"/>
    <property type="project" value="UniProtKB-EC"/>
</dbReference>
<protein>
    <submittedName>
        <fullName evidence="8">Cytochrome c551 peroxidase</fullName>
        <ecNumber evidence="8">1.11.1.5</ecNumber>
    </submittedName>
</protein>
<dbReference type="PANTHER" id="PTHR30600:SF10">
    <property type="entry name" value="BLL6722 PROTEIN"/>
    <property type="match status" value="1"/>
</dbReference>
<feature type="binding site" description="covalent" evidence="4">
    <location>
        <position position="209"/>
    </location>
    <ligand>
        <name>heme c</name>
        <dbReference type="ChEBI" id="CHEBI:61717"/>
        <label>2</label>
    </ligand>
</feature>
<keyword evidence="3 8" id="KW-0560">Oxidoreductase</keyword>
<dbReference type="Proteomes" id="UP000189966">
    <property type="component" value="Unassembled WGS sequence"/>
</dbReference>
<evidence type="ECO:0000256" key="5">
    <source>
        <dbReference type="PIRSR" id="PIRSR000294-2"/>
    </source>
</evidence>
<evidence type="ECO:0000259" key="7">
    <source>
        <dbReference type="Pfam" id="PF03150"/>
    </source>
</evidence>
<keyword evidence="4" id="KW-0349">Heme</keyword>
<feature type="chain" id="PRO_5013069547" evidence="6">
    <location>
        <begin position="26"/>
        <end position="379"/>
    </location>
</feature>
<evidence type="ECO:0000256" key="3">
    <source>
        <dbReference type="ARBA" id="ARBA00023002"/>
    </source>
</evidence>
<feature type="binding site" description="covalent" evidence="4">
    <location>
        <position position="62"/>
    </location>
    <ligand>
        <name>heme c</name>
        <dbReference type="ChEBI" id="CHEBI:61717"/>
        <label>1</label>
    </ligand>
</feature>
<dbReference type="InterPro" id="IPR026259">
    <property type="entry name" value="MauG/Cytc_peroxidase"/>
</dbReference>
<reference evidence="8 9" key="1">
    <citation type="submission" date="2017-02" db="EMBL/GenBank/DDBJ databases">
        <authorList>
            <person name="Peterson S.W."/>
        </authorList>
    </citation>
    <scope>NUCLEOTIDE SEQUENCE [LARGE SCALE GENOMIC DNA]</scope>
    <source>
        <strain evidence="9">type strain: NCCB 100098</strain>
    </source>
</reference>
<comment type="cofactor">
    <cofactor evidence="4">
        <name>heme</name>
        <dbReference type="ChEBI" id="CHEBI:30413"/>
    </cofactor>
    <text evidence="4">Binds 2 heme groups.</text>
</comment>
<evidence type="ECO:0000256" key="2">
    <source>
        <dbReference type="ARBA" id="ARBA00022729"/>
    </source>
</evidence>
<evidence type="ECO:0000313" key="8">
    <source>
        <dbReference type="EMBL" id="SKC32575.1"/>
    </source>
</evidence>
<sequence length="379" mass="42055">MGVIFHTVPMLLLSLLFVLSSPLYAAQKTIDDTRLTATQTLGRYLFNDNRLSKTGNRSCALCHAPDLGWTNRFAKVPDIHGNPTTLNTPSLLNSVMLTTFMQRQPYLTTLEDAITLPLFSLHPPEMGMTDALLLTRLQQAPALYQPLFKASFGDSRITTTRVLTALSHYVATISDTNTAYQAFLDGDNTALNDQQQQGLALFTSQRLNCFQCHSGSLLNQPLSHSSLYYNTGLYGIKNNAGEYGYPQHEMGLRYFTQQTFDDGKFRIPSLINVTNTGPWGHDGSFHHLGAVLDSYAAGGRVITIGPNKGDGRQHPNKDPHLQGFTLTTTEKQALLAFFSSLNTRDMSHDFAHQNPFCQIVPLKTKQDLPNCIAPFPLQK</sequence>
<dbReference type="GO" id="GO:0030313">
    <property type="term" value="C:cell envelope"/>
    <property type="evidence" value="ECO:0007669"/>
    <property type="project" value="UniProtKB-SubCell"/>
</dbReference>
<evidence type="ECO:0000256" key="4">
    <source>
        <dbReference type="PIRSR" id="PIRSR000294-1"/>
    </source>
</evidence>
<feature type="domain" description="Di-haem cytochrome c peroxidase" evidence="7">
    <location>
        <begin position="39"/>
        <end position="188"/>
    </location>
</feature>
<comment type="subcellular location">
    <subcellularLocation>
        <location evidence="1">Cell envelope</location>
    </subcellularLocation>
</comment>
<keyword evidence="5" id="KW-0408">Iron</keyword>
<dbReference type="PIRSF" id="PIRSF000294">
    <property type="entry name" value="Cytochrome-c_peroxidase"/>
    <property type="match status" value="1"/>
</dbReference>
<evidence type="ECO:0000256" key="6">
    <source>
        <dbReference type="SAM" id="SignalP"/>
    </source>
</evidence>
<keyword evidence="8" id="KW-0575">Peroxidase</keyword>
<feature type="binding site" description="axial binding residue" evidence="5">
    <location>
        <position position="63"/>
    </location>
    <ligand>
        <name>heme c</name>
        <dbReference type="ChEBI" id="CHEBI:61717"/>
        <label>1</label>
    </ligand>
    <ligandPart>
        <name>Fe</name>
        <dbReference type="ChEBI" id="CHEBI:18248"/>
    </ligandPart>
</feature>
<organism evidence="8 9">
    <name type="scientific">Photobacterium piscicola</name>
    <dbReference type="NCBI Taxonomy" id="1378299"/>
    <lineage>
        <taxon>Bacteria</taxon>
        <taxon>Pseudomonadati</taxon>
        <taxon>Pseudomonadota</taxon>
        <taxon>Gammaproteobacteria</taxon>
        <taxon>Vibrionales</taxon>
        <taxon>Vibrionaceae</taxon>
        <taxon>Photobacterium</taxon>
    </lineage>
</organism>
<feature type="binding site" description="covalent" evidence="4">
    <location>
        <position position="212"/>
    </location>
    <ligand>
        <name>heme c</name>
        <dbReference type="ChEBI" id="CHEBI:61717"/>
        <label>2</label>
    </ligand>
</feature>
<dbReference type="Gene3D" id="1.10.760.10">
    <property type="entry name" value="Cytochrome c-like domain"/>
    <property type="match status" value="2"/>
</dbReference>
<dbReference type="PANTHER" id="PTHR30600">
    <property type="entry name" value="CYTOCHROME C PEROXIDASE-RELATED"/>
    <property type="match status" value="1"/>
</dbReference>
<dbReference type="EC" id="1.11.1.5" evidence="8"/>
<dbReference type="InterPro" id="IPR004852">
    <property type="entry name" value="Di-haem_cyt_c_peroxidsae"/>
</dbReference>
<keyword evidence="2 6" id="KW-0732">Signal</keyword>
<evidence type="ECO:0000313" key="9">
    <source>
        <dbReference type="Proteomes" id="UP000189966"/>
    </source>
</evidence>
<dbReference type="InterPro" id="IPR051395">
    <property type="entry name" value="Cytochrome_c_Peroxidase/MauG"/>
</dbReference>